<dbReference type="Proteomes" id="UP000054350">
    <property type="component" value="Unassembled WGS sequence"/>
</dbReference>
<protein>
    <submittedName>
        <fullName evidence="1">Uncharacterized protein</fullName>
    </submittedName>
</protein>
<name>A0A0L0SWY0_ALLM3</name>
<dbReference type="AlphaFoldDB" id="A0A0L0SWY0"/>
<dbReference type="VEuPathDB" id="FungiDB:AMAG_19650"/>
<dbReference type="OrthoDB" id="2152248at2759"/>
<keyword evidence="2" id="KW-1185">Reference proteome</keyword>
<evidence type="ECO:0000313" key="2">
    <source>
        <dbReference type="Proteomes" id="UP000054350"/>
    </source>
</evidence>
<dbReference type="EMBL" id="GG745352">
    <property type="protein sequence ID" value="KNE67058.1"/>
    <property type="molecule type" value="Genomic_DNA"/>
</dbReference>
<reference evidence="2" key="2">
    <citation type="submission" date="2009-11" db="EMBL/GenBank/DDBJ databases">
        <title>The Genome Sequence of Allomyces macrogynus strain ATCC 38327.</title>
        <authorList>
            <consortium name="The Broad Institute Genome Sequencing Platform"/>
            <person name="Russ C."/>
            <person name="Cuomo C."/>
            <person name="Shea T."/>
            <person name="Young S.K."/>
            <person name="Zeng Q."/>
            <person name="Koehrsen M."/>
            <person name="Haas B."/>
            <person name="Borodovsky M."/>
            <person name="Guigo R."/>
            <person name="Alvarado L."/>
            <person name="Berlin A."/>
            <person name="Borenstein D."/>
            <person name="Chen Z."/>
            <person name="Engels R."/>
            <person name="Freedman E."/>
            <person name="Gellesch M."/>
            <person name="Goldberg J."/>
            <person name="Griggs A."/>
            <person name="Gujja S."/>
            <person name="Heiman D."/>
            <person name="Hepburn T."/>
            <person name="Howarth C."/>
            <person name="Jen D."/>
            <person name="Larson L."/>
            <person name="Lewis B."/>
            <person name="Mehta T."/>
            <person name="Park D."/>
            <person name="Pearson M."/>
            <person name="Roberts A."/>
            <person name="Saif S."/>
            <person name="Shenoy N."/>
            <person name="Sisk P."/>
            <person name="Stolte C."/>
            <person name="Sykes S."/>
            <person name="Walk T."/>
            <person name="White J."/>
            <person name="Yandava C."/>
            <person name="Burger G."/>
            <person name="Gray M.W."/>
            <person name="Holland P.W.H."/>
            <person name="King N."/>
            <person name="Lang F.B.F."/>
            <person name="Roger A.J."/>
            <person name="Ruiz-Trillo I."/>
            <person name="Lander E."/>
            <person name="Nusbaum C."/>
        </authorList>
    </citation>
    <scope>NUCLEOTIDE SEQUENCE [LARGE SCALE GENOMIC DNA]</scope>
    <source>
        <strain evidence="2">ATCC 38327</strain>
    </source>
</reference>
<reference evidence="1 2" key="1">
    <citation type="submission" date="2009-11" db="EMBL/GenBank/DDBJ databases">
        <title>Annotation of Allomyces macrogynus ATCC 38327.</title>
        <authorList>
            <consortium name="The Broad Institute Genome Sequencing Platform"/>
            <person name="Russ C."/>
            <person name="Cuomo C."/>
            <person name="Burger G."/>
            <person name="Gray M.W."/>
            <person name="Holland P.W.H."/>
            <person name="King N."/>
            <person name="Lang F.B.F."/>
            <person name="Roger A.J."/>
            <person name="Ruiz-Trillo I."/>
            <person name="Young S.K."/>
            <person name="Zeng Q."/>
            <person name="Gargeya S."/>
            <person name="Fitzgerald M."/>
            <person name="Haas B."/>
            <person name="Abouelleil A."/>
            <person name="Alvarado L."/>
            <person name="Arachchi H.M."/>
            <person name="Berlin A."/>
            <person name="Chapman S.B."/>
            <person name="Gearin G."/>
            <person name="Goldberg J."/>
            <person name="Griggs A."/>
            <person name="Gujja S."/>
            <person name="Hansen M."/>
            <person name="Heiman D."/>
            <person name="Howarth C."/>
            <person name="Larimer J."/>
            <person name="Lui A."/>
            <person name="MacDonald P.J.P."/>
            <person name="McCowen C."/>
            <person name="Montmayeur A."/>
            <person name="Murphy C."/>
            <person name="Neiman D."/>
            <person name="Pearson M."/>
            <person name="Priest M."/>
            <person name="Roberts A."/>
            <person name="Saif S."/>
            <person name="Shea T."/>
            <person name="Sisk P."/>
            <person name="Stolte C."/>
            <person name="Sykes S."/>
            <person name="Wortman J."/>
            <person name="Nusbaum C."/>
            <person name="Birren B."/>
        </authorList>
    </citation>
    <scope>NUCLEOTIDE SEQUENCE [LARGE SCALE GENOMIC DNA]</scope>
    <source>
        <strain evidence="1 2">ATCC 38327</strain>
    </source>
</reference>
<sequence>MCNAFVSQNDDKSVKGPPLLAVAFGQRNHGERLVGERANYSWLEPKQPDKTNANHAIDMYALQCVSLSRFFTLKSRIVRLNAILRVRSGKRFWLKSWTQWPGMFARR</sequence>
<evidence type="ECO:0000313" key="1">
    <source>
        <dbReference type="EMBL" id="KNE67058.1"/>
    </source>
</evidence>
<proteinExistence type="predicted"/>
<organism evidence="1 2">
    <name type="scientific">Allomyces macrogynus (strain ATCC 38327)</name>
    <name type="common">Allomyces javanicus var. macrogynus</name>
    <dbReference type="NCBI Taxonomy" id="578462"/>
    <lineage>
        <taxon>Eukaryota</taxon>
        <taxon>Fungi</taxon>
        <taxon>Fungi incertae sedis</taxon>
        <taxon>Blastocladiomycota</taxon>
        <taxon>Blastocladiomycetes</taxon>
        <taxon>Blastocladiales</taxon>
        <taxon>Blastocladiaceae</taxon>
        <taxon>Allomyces</taxon>
    </lineage>
</organism>
<gene>
    <name evidence="1" type="ORF">AMAG_19650</name>
</gene>
<accession>A0A0L0SWY0</accession>